<dbReference type="SUPFAM" id="SSF52058">
    <property type="entry name" value="L domain-like"/>
    <property type="match status" value="1"/>
</dbReference>
<keyword evidence="1" id="KW-0433">Leucine-rich repeat</keyword>
<dbReference type="InterPro" id="IPR011713">
    <property type="entry name" value="Leu-rich_rpt_3"/>
</dbReference>
<name>A0A498JX80_MALDO</name>
<dbReference type="AlphaFoldDB" id="A0A498JX80"/>
<dbReference type="Pfam" id="PF07725">
    <property type="entry name" value="LRR_3"/>
    <property type="match status" value="1"/>
</dbReference>
<comment type="caution">
    <text evidence="3">The sequence shown here is derived from an EMBL/GenBank/DDBJ whole genome shotgun (WGS) entry which is preliminary data.</text>
</comment>
<keyword evidence="4" id="KW-1185">Reference proteome</keyword>
<evidence type="ECO:0000313" key="4">
    <source>
        <dbReference type="Proteomes" id="UP000290289"/>
    </source>
</evidence>
<dbReference type="InterPro" id="IPR044974">
    <property type="entry name" value="Disease_R_plants"/>
</dbReference>
<evidence type="ECO:0000256" key="1">
    <source>
        <dbReference type="ARBA" id="ARBA00022614"/>
    </source>
</evidence>
<dbReference type="Gene3D" id="3.80.10.10">
    <property type="entry name" value="Ribonuclease Inhibitor"/>
    <property type="match status" value="1"/>
</dbReference>
<accession>A0A498JX80</accession>
<dbReference type="GO" id="GO:0006952">
    <property type="term" value="P:defense response"/>
    <property type="evidence" value="ECO:0007669"/>
    <property type="project" value="InterPro"/>
</dbReference>
<dbReference type="PANTHER" id="PTHR11017:SF574">
    <property type="entry name" value="ADP-RIBOSYL CYCLASE_CYCLIC ADP-RIBOSE HYDROLASE"/>
    <property type="match status" value="1"/>
</dbReference>
<evidence type="ECO:0000313" key="3">
    <source>
        <dbReference type="EMBL" id="RXH97801.1"/>
    </source>
</evidence>
<organism evidence="3 4">
    <name type="scientific">Malus domestica</name>
    <name type="common">Apple</name>
    <name type="synonym">Pyrus malus</name>
    <dbReference type="NCBI Taxonomy" id="3750"/>
    <lineage>
        <taxon>Eukaryota</taxon>
        <taxon>Viridiplantae</taxon>
        <taxon>Streptophyta</taxon>
        <taxon>Embryophyta</taxon>
        <taxon>Tracheophyta</taxon>
        <taxon>Spermatophyta</taxon>
        <taxon>Magnoliopsida</taxon>
        <taxon>eudicotyledons</taxon>
        <taxon>Gunneridae</taxon>
        <taxon>Pentapetalae</taxon>
        <taxon>rosids</taxon>
        <taxon>fabids</taxon>
        <taxon>Rosales</taxon>
        <taxon>Rosaceae</taxon>
        <taxon>Amygdaloideae</taxon>
        <taxon>Maleae</taxon>
        <taxon>Malus</taxon>
    </lineage>
</organism>
<dbReference type="InterPro" id="IPR032675">
    <property type="entry name" value="LRR_dom_sf"/>
</dbReference>
<dbReference type="Proteomes" id="UP000290289">
    <property type="component" value="Chromosome 5"/>
</dbReference>
<protein>
    <submittedName>
        <fullName evidence="3">Uncharacterized protein</fullName>
    </submittedName>
</protein>
<gene>
    <name evidence="3" type="ORF">DVH24_010126</name>
</gene>
<keyword evidence="2" id="KW-0677">Repeat</keyword>
<dbReference type="PANTHER" id="PTHR11017">
    <property type="entry name" value="LEUCINE-RICH REPEAT-CONTAINING PROTEIN"/>
    <property type="match status" value="1"/>
</dbReference>
<sequence>MSLISIGSIWVGSRGERETIEMHDLLEEMGRTIVQEQCIEDPGKRSRLFNDKEVYPVLKSNTKTSNVEAIFLSWYNVAERPLKCVNFKVMSKLRLLIVDGGYKLNASLDLPNALRYLSWKGYPLESLPSKFSPKNLVELHMPYSKVKKLWKKDKRLVNLQVIDLPSTFLTEVPNLSGV</sequence>
<reference evidence="3 4" key="1">
    <citation type="submission" date="2018-10" db="EMBL/GenBank/DDBJ databases">
        <title>A high-quality apple genome assembly.</title>
        <authorList>
            <person name="Hu J."/>
        </authorList>
    </citation>
    <scope>NUCLEOTIDE SEQUENCE [LARGE SCALE GENOMIC DNA]</scope>
    <source>
        <strain evidence="4">cv. HFTH1</strain>
        <tissue evidence="3">Young leaf</tissue>
    </source>
</reference>
<dbReference type="EMBL" id="RDQH01000331">
    <property type="protein sequence ID" value="RXH97801.1"/>
    <property type="molecule type" value="Genomic_DNA"/>
</dbReference>
<proteinExistence type="predicted"/>
<evidence type="ECO:0000256" key="2">
    <source>
        <dbReference type="ARBA" id="ARBA00022737"/>
    </source>
</evidence>